<keyword evidence="11" id="KW-1185">Reference proteome</keyword>
<accession>A0ABX0TNQ4</accession>
<evidence type="ECO:0000256" key="2">
    <source>
        <dbReference type="ARBA" id="ARBA00006730"/>
    </source>
</evidence>
<keyword evidence="3" id="KW-0285">Flavoprotein</keyword>
<evidence type="ECO:0000256" key="6">
    <source>
        <dbReference type="ARBA" id="ARBA00039101"/>
    </source>
</evidence>
<dbReference type="Gene3D" id="3.30.9.10">
    <property type="entry name" value="D-Amino Acid Oxidase, subunit A, domain 2"/>
    <property type="match status" value="1"/>
</dbReference>
<comment type="caution">
    <text evidence="10">The sequence shown here is derived from an EMBL/GenBank/DDBJ whole genome shotgun (WGS) entry which is preliminary data.</text>
</comment>
<proteinExistence type="inferred from homology"/>
<evidence type="ECO:0000313" key="10">
    <source>
        <dbReference type="EMBL" id="NIJ07153.1"/>
    </source>
</evidence>
<organism evidence="10 11">
    <name type="scientific">Sphingomonas vulcanisoli</name>
    <dbReference type="NCBI Taxonomy" id="1658060"/>
    <lineage>
        <taxon>Bacteria</taxon>
        <taxon>Pseudomonadati</taxon>
        <taxon>Pseudomonadota</taxon>
        <taxon>Alphaproteobacteria</taxon>
        <taxon>Sphingomonadales</taxon>
        <taxon>Sphingomonadaceae</taxon>
        <taxon>Sphingomonas</taxon>
    </lineage>
</organism>
<protein>
    <recommendedName>
        <fullName evidence="7">D-amino-acid oxidase</fullName>
        <ecNumber evidence="6">1.4.3.3</ecNumber>
    </recommendedName>
</protein>
<sequence>MLRGGLALGGALGLQACAPTATKVASASSRFGRPPLVPMRLTPDQIVDIKCCIRPFRAAGPNLSTEQIGDTLVVHNYGHGGSGWSLSWGSGEVAVTKAMSVLPKEIAVVGCGIIGLTAAVMAQRAGLKVTIYARETIQRTRSFRASGSYTPDSRVCLAEPAGPGFGDLWEQMARFSWKSFRTMLGVAGDPVVFHDSYGLSDTPPHRTEHPADPAITASYATTGRPQQQSEFGHYSDRLKDIVPGNIPLSAEENPFAAPYATRTSQMHFNFASYGQILLAEFFARGGRFEQRDFHAPAELAGLKEKVVIHSTGYAARDLWQDKTMIPVRGQTGWLAPQPDAAYSIHYKNGLAMSKSDGVCIMNFDTALGEMQGVGNSLEIPDRTETEAALAALAPLFASPAARA</sequence>
<gene>
    <name evidence="10" type="ORF">FHS31_000735</name>
</gene>
<comment type="catalytic activity">
    <reaction evidence="8">
        <text>a D-alpha-amino acid + O2 + H2O = a 2-oxocarboxylate + H2O2 + NH4(+)</text>
        <dbReference type="Rhea" id="RHEA:21816"/>
        <dbReference type="ChEBI" id="CHEBI:15377"/>
        <dbReference type="ChEBI" id="CHEBI:15379"/>
        <dbReference type="ChEBI" id="CHEBI:16240"/>
        <dbReference type="ChEBI" id="CHEBI:28938"/>
        <dbReference type="ChEBI" id="CHEBI:35179"/>
        <dbReference type="ChEBI" id="CHEBI:59871"/>
        <dbReference type="EC" id="1.4.3.3"/>
    </reaction>
    <physiologicalReaction direction="left-to-right" evidence="8">
        <dbReference type="Rhea" id="RHEA:21817"/>
    </physiologicalReaction>
</comment>
<evidence type="ECO:0000256" key="4">
    <source>
        <dbReference type="ARBA" id="ARBA00022827"/>
    </source>
</evidence>
<comment type="similarity">
    <text evidence="2">Belongs to the DAMOX/DASOX family.</text>
</comment>
<dbReference type="InterPro" id="IPR006076">
    <property type="entry name" value="FAD-dep_OxRdtase"/>
</dbReference>
<dbReference type="SUPFAM" id="SSF51971">
    <property type="entry name" value="Nucleotide-binding domain"/>
    <property type="match status" value="1"/>
</dbReference>
<dbReference type="Proteomes" id="UP000727456">
    <property type="component" value="Unassembled WGS sequence"/>
</dbReference>
<dbReference type="EC" id="1.4.3.3" evidence="6"/>
<evidence type="ECO:0000256" key="3">
    <source>
        <dbReference type="ARBA" id="ARBA00022630"/>
    </source>
</evidence>
<evidence type="ECO:0000256" key="5">
    <source>
        <dbReference type="ARBA" id="ARBA00023002"/>
    </source>
</evidence>
<dbReference type="PANTHER" id="PTHR11530:SF11">
    <property type="entry name" value="D-ASPARTATE OXIDASE"/>
    <property type="match status" value="1"/>
</dbReference>
<evidence type="ECO:0000256" key="8">
    <source>
        <dbReference type="ARBA" id="ARBA00049547"/>
    </source>
</evidence>
<evidence type="ECO:0000313" key="11">
    <source>
        <dbReference type="Proteomes" id="UP000727456"/>
    </source>
</evidence>
<name>A0ABX0TNQ4_9SPHN</name>
<keyword evidence="4" id="KW-0274">FAD</keyword>
<reference evidence="10 11" key="1">
    <citation type="submission" date="2020-03" db="EMBL/GenBank/DDBJ databases">
        <title>Genomic Encyclopedia of Type Strains, Phase III (KMG-III): the genomes of soil and plant-associated and newly described type strains.</title>
        <authorList>
            <person name="Whitman W."/>
        </authorList>
    </citation>
    <scope>NUCLEOTIDE SEQUENCE [LARGE SCALE GENOMIC DNA]</scope>
    <source>
        <strain evidence="10 11">CECT 8804</strain>
    </source>
</reference>
<dbReference type="Pfam" id="PF01266">
    <property type="entry name" value="DAO"/>
    <property type="match status" value="1"/>
</dbReference>
<keyword evidence="5" id="KW-0560">Oxidoreductase</keyword>
<evidence type="ECO:0000259" key="9">
    <source>
        <dbReference type="Pfam" id="PF01266"/>
    </source>
</evidence>
<dbReference type="PROSITE" id="PS51257">
    <property type="entry name" value="PROKAR_LIPOPROTEIN"/>
    <property type="match status" value="1"/>
</dbReference>
<evidence type="ECO:0000256" key="1">
    <source>
        <dbReference type="ARBA" id="ARBA00001974"/>
    </source>
</evidence>
<dbReference type="EMBL" id="JAAOZC010000001">
    <property type="protein sequence ID" value="NIJ07153.1"/>
    <property type="molecule type" value="Genomic_DNA"/>
</dbReference>
<evidence type="ECO:0000256" key="7">
    <source>
        <dbReference type="ARBA" id="ARBA00039751"/>
    </source>
</evidence>
<feature type="domain" description="FAD dependent oxidoreductase" evidence="9">
    <location>
        <begin position="106"/>
        <end position="395"/>
    </location>
</feature>
<dbReference type="RefSeq" id="WP_208408503.1">
    <property type="nucleotide sequence ID" value="NZ_JAAOZC010000001.1"/>
</dbReference>
<dbReference type="PANTHER" id="PTHR11530">
    <property type="entry name" value="D-AMINO ACID OXIDASE"/>
    <property type="match status" value="1"/>
</dbReference>
<dbReference type="Gene3D" id="3.40.50.720">
    <property type="entry name" value="NAD(P)-binding Rossmann-like Domain"/>
    <property type="match status" value="2"/>
</dbReference>
<comment type="cofactor">
    <cofactor evidence="1">
        <name>FAD</name>
        <dbReference type="ChEBI" id="CHEBI:57692"/>
    </cofactor>
</comment>
<dbReference type="InterPro" id="IPR023209">
    <property type="entry name" value="DAO"/>
</dbReference>